<feature type="region of interest" description="Disordered" evidence="6">
    <location>
        <begin position="240"/>
        <end position="334"/>
    </location>
</feature>
<dbReference type="Gene3D" id="4.10.1000.10">
    <property type="entry name" value="Zinc finger, CCCH-type"/>
    <property type="match status" value="2"/>
</dbReference>
<evidence type="ECO:0000256" key="4">
    <source>
        <dbReference type="ARBA" id="ARBA00022833"/>
    </source>
</evidence>
<proteinExistence type="predicted"/>
<dbReference type="PANTHER" id="PTHR12547:SF18">
    <property type="entry name" value="PROTEIN TIS11"/>
    <property type="match status" value="1"/>
</dbReference>
<feature type="region of interest" description="Disordered" evidence="6">
    <location>
        <begin position="110"/>
        <end position="148"/>
    </location>
</feature>
<feature type="compositionally biased region" description="Basic and acidic residues" evidence="6">
    <location>
        <begin position="240"/>
        <end position="263"/>
    </location>
</feature>
<feature type="zinc finger region" description="C3H1-type" evidence="5">
    <location>
        <begin position="212"/>
        <end position="240"/>
    </location>
</feature>
<feature type="compositionally biased region" description="Basic and acidic residues" evidence="6">
    <location>
        <begin position="119"/>
        <end position="143"/>
    </location>
</feature>
<dbReference type="InterPro" id="IPR036855">
    <property type="entry name" value="Znf_CCCH_sf"/>
</dbReference>
<dbReference type="CDD" id="cd11561">
    <property type="entry name" value="W2_eIF5"/>
    <property type="match status" value="1"/>
</dbReference>
<evidence type="ECO:0000256" key="3">
    <source>
        <dbReference type="ARBA" id="ARBA00022771"/>
    </source>
</evidence>
<dbReference type="Pfam" id="PF02020">
    <property type="entry name" value="W2"/>
    <property type="match status" value="1"/>
</dbReference>
<dbReference type="PANTHER" id="PTHR12547">
    <property type="entry name" value="CCCH ZINC FINGER/TIS11-RELATED"/>
    <property type="match status" value="1"/>
</dbReference>
<dbReference type="PROSITE" id="PS51363">
    <property type="entry name" value="W2"/>
    <property type="match status" value="1"/>
</dbReference>
<feature type="compositionally biased region" description="Basic and acidic residues" evidence="6">
    <location>
        <begin position="383"/>
        <end position="397"/>
    </location>
</feature>
<feature type="domain" description="C3H1-type" evidence="7">
    <location>
        <begin position="155"/>
        <end position="183"/>
    </location>
</feature>
<evidence type="ECO:0000256" key="5">
    <source>
        <dbReference type="PROSITE-ProRule" id="PRU00723"/>
    </source>
</evidence>
<reference evidence="9 10" key="1">
    <citation type="journal article" date="2018" name="New Phytol.">
        <title>Phylogenomics of Endogonaceae and evolution of mycorrhizas within Mucoromycota.</title>
        <authorList>
            <person name="Chang Y."/>
            <person name="Desiro A."/>
            <person name="Na H."/>
            <person name="Sandor L."/>
            <person name="Lipzen A."/>
            <person name="Clum A."/>
            <person name="Barry K."/>
            <person name="Grigoriev I.V."/>
            <person name="Martin F.M."/>
            <person name="Stajich J.E."/>
            <person name="Smith M.E."/>
            <person name="Bonito G."/>
            <person name="Spatafora J.W."/>
        </authorList>
    </citation>
    <scope>NUCLEOTIDE SEQUENCE [LARGE SCALE GENOMIC DNA]</scope>
    <source>
        <strain evidence="9 10">GMNB39</strain>
    </source>
</reference>
<feature type="domain" description="C3H1-type" evidence="7">
    <location>
        <begin position="212"/>
        <end position="240"/>
    </location>
</feature>
<dbReference type="GO" id="GO:0008270">
    <property type="term" value="F:zinc ion binding"/>
    <property type="evidence" value="ECO:0007669"/>
    <property type="project" value="UniProtKB-KW"/>
</dbReference>
<feature type="compositionally biased region" description="Low complexity" evidence="6">
    <location>
        <begin position="69"/>
        <end position="78"/>
    </location>
</feature>
<dbReference type="InterPro" id="IPR000571">
    <property type="entry name" value="Znf_CCCH"/>
</dbReference>
<dbReference type="Proteomes" id="UP000268093">
    <property type="component" value="Unassembled WGS sequence"/>
</dbReference>
<feature type="compositionally biased region" description="Polar residues" evidence="6">
    <location>
        <begin position="412"/>
        <end position="424"/>
    </location>
</feature>
<feature type="zinc finger region" description="C3H1-type" evidence="5">
    <location>
        <begin position="155"/>
        <end position="183"/>
    </location>
</feature>
<dbReference type="InterPro" id="IPR045877">
    <property type="entry name" value="ZFP36-like"/>
</dbReference>
<keyword evidence="1 5" id="KW-0479">Metal-binding</keyword>
<keyword evidence="4 5" id="KW-0862">Zinc</keyword>
<gene>
    <name evidence="9" type="ORF">BC936DRAFT_147674</name>
</gene>
<feature type="region of interest" description="Disordered" evidence="6">
    <location>
        <begin position="381"/>
        <end position="446"/>
    </location>
</feature>
<evidence type="ECO:0000259" key="8">
    <source>
        <dbReference type="PROSITE" id="PS51363"/>
    </source>
</evidence>
<keyword evidence="10" id="KW-1185">Reference proteome</keyword>
<dbReference type="PROSITE" id="PS50103">
    <property type="entry name" value="ZF_C3H1"/>
    <property type="match status" value="2"/>
</dbReference>
<evidence type="ECO:0000256" key="6">
    <source>
        <dbReference type="SAM" id="MobiDB-lite"/>
    </source>
</evidence>
<evidence type="ECO:0000313" key="9">
    <source>
        <dbReference type="EMBL" id="RUP45840.1"/>
    </source>
</evidence>
<keyword evidence="2" id="KW-0677">Repeat</keyword>
<evidence type="ECO:0000313" key="10">
    <source>
        <dbReference type="Proteomes" id="UP000268093"/>
    </source>
</evidence>
<evidence type="ECO:0000259" key="7">
    <source>
        <dbReference type="PROSITE" id="PS50103"/>
    </source>
</evidence>
<feature type="region of interest" description="Disordered" evidence="6">
    <location>
        <begin position="69"/>
        <end position="96"/>
    </location>
</feature>
<dbReference type="AlphaFoldDB" id="A0A433D4Q9"/>
<dbReference type="SUPFAM" id="SSF90229">
    <property type="entry name" value="CCCH zinc finger"/>
    <property type="match status" value="2"/>
</dbReference>
<comment type="caution">
    <text evidence="9">The sequence shown here is derived from an EMBL/GenBank/DDBJ whole genome shotgun (WGS) entry which is preliminary data.</text>
</comment>
<dbReference type="Gene3D" id="1.25.40.180">
    <property type="match status" value="1"/>
</dbReference>
<dbReference type="InterPro" id="IPR003307">
    <property type="entry name" value="W2_domain"/>
</dbReference>
<dbReference type="FunFam" id="4.10.1000.10:FF:000001">
    <property type="entry name" value="zinc finger CCCH domain-containing protein 15-like"/>
    <property type="match status" value="2"/>
</dbReference>
<feature type="compositionally biased region" description="Basic and acidic residues" evidence="6">
    <location>
        <begin position="273"/>
        <end position="295"/>
    </location>
</feature>
<protein>
    <submittedName>
        <fullName evidence="9">Uncharacterized protein</fullName>
    </submittedName>
</protein>
<dbReference type="EMBL" id="RBNI01006703">
    <property type="protein sequence ID" value="RUP45840.1"/>
    <property type="molecule type" value="Genomic_DNA"/>
</dbReference>
<dbReference type="SMART" id="SM00515">
    <property type="entry name" value="eIF5C"/>
    <property type="match status" value="1"/>
</dbReference>
<keyword evidence="3 5" id="KW-0863">Zinc-finger</keyword>
<organism evidence="9 10">
    <name type="scientific">Jimgerdemannia flammicorona</name>
    <dbReference type="NCBI Taxonomy" id="994334"/>
    <lineage>
        <taxon>Eukaryota</taxon>
        <taxon>Fungi</taxon>
        <taxon>Fungi incertae sedis</taxon>
        <taxon>Mucoromycota</taxon>
        <taxon>Mucoromycotina</taxon>
        <taxon>Endogonomycetes</taxon>
        <taxon>Endogonales</taxon>
        <taxon>Endogonaceae</taxon>
        <taxon>Jimgerdemannia</taxon>
    </lineage>
</organism>
<accession>A0A433D4Q9</accession>
<dbReference type="Pfam" id="PF00642">
    <property type="entry name" value="zf-CCCH"/>
    <property type="match status" value="2"/>
</dbReference>
<dbReference type="GO" id="GO:0003729">
    <property type="term" value="F:mRNA binding"/>
    <property type="evidence" value="ECO:0007669"/>
    <property type="project" value="InterPro"/>
</dbReference>
<feature type="region of interest" description="Disordered" evidence="6">
    <location>
        <begin position="187"/>
        <end position="209"/>
    </location>
</feature>
<dbReference type="InterPro" id="IPR016024">
    <property type="entry name" value="ARM-type_fold"/>
</dbReference>
<feature type="domain" description="W2" evidence="8">
    <location>
        <begin position="501"/>
        <end position="661"/>
    </location>
</feature>
<evidence type="ECO:0000256" key="2">
    <source>
        <dbReference type="ARBA" id="ARBA00022737"/>
    </source>
</evidence>
<dbReference type="SMART" id="SM00356">
    <property type="entry name" value="ZnF_C3H1"/>
    <property type="match status" value="2"/>
</dbReference>
<sequence length="661" mass="74613">MCPNRPKRVVYYLAQLGDYGRILPTAEGINFAWCALPAAIDKAVFRSMQDIIRQAFAYAEVHIKERQLQQQQQRQYQSGRDRSHGGLGGGHTNDGLESKLRNLNVALPLDSQRQAMSRQRMENQREQRQNRPDRGGNGKDGKDSQIQMMPFENPLYKTRLCERFETEAYCPYGAKCTFAHGTAELRERPQEAAEKALGNGPISGKDGPENPLYKTRLCERYMKENFCQYGPKCNFAHGLPELRDRPNFGNNREKRDDQGRDSDQQPPQKQPRRPRESESIGSDHSDANSSRDWRHTNGSRSSTPAPSPIGNAHNGVPLRHTDHQNGVFGKSSAFAPPQLQSHRRWVPLKPPSLCHVICFAQISSLTPSLIGSSFADTPADLEPEVRTRTPEPREEMRVATPEPVATAPVHTRASSPGPNLVNTRTSSSTTTSGKPANLSGSRRRGDDANVSLKEFLSGNDQAVGERSWMKVVELSKDEQEKLQTIKKPESPVPAPMKLSHEETIIADLKKFFSEHPATGTPAERQQITEDIKEVTRVEMRNDLSKPQLFNVLFPALLDDLTGDASAAVVTGIFRTREKLFKTFIRATTDQYAFIRSWEKYVTQRNPHLVGKSPVVFKQLYDDDWVEEEVFLKWYNGADDTSEIKKKCSVFIDWLQTAEEEE</sequence>
<dbReference type="SUPFAM" id="SSF48371">
    <property type="entry name" value="ARM repeat"/>
    <property type="match status" value="1"/>
</dbReference>
<name>A0A433D4Q9_9FUNG</name>
<evidence type="ECO:0000256" key="1">
    <source>
        <dbReference type="ARBA" id="ARBA00022723"/>
    </source>
</evidence>
<dbReference type="OrthoDB" id="410307at2759"/>